<evidence type="ECO:0000256" key="1">
    <source>
        <dbReference type="SAM" id="MobiDB-lite"/>
    </source>
</evidence>
<dbReference type="OrthoDB" id="10252077at2759"/>
<dbReference type="GO" id="GO:0006897">
    <property type="term" value="P:endocytosis"/>
    <property type="evidence" value="ECO:0007669"/>
    <property type="project" value="TreeGrafter"/>
</dbReference>
<sequence>MGITTGTLAMPTKFVISFVVPLAYLENFSTFFGIMSDHAPILIEVLRGLRSSMKLAIALDIFAEEHLVPFVEDIMTIDAVAMAVEGAKVSHIALGREGDQVFGRDFINKAITSHLQTHLSTVVVGNNITIMNMMINTLALFLSAEERAKSCHARKQHRYIPDLYLQGIYTPSIGRNGHGGGGGGGQDGGEAGGGFGGGGSYVRPIRYHHILCSRYPTTIVDTVRCTVEQTEGFPGYASRRSDFRREYTKNLVDRAVARVQAWSANQYHPASAPLPFSDAAVAMSPQQQHQQYQQQQQGFWTSASSSSSTSKRANNWTSLEWRGLKVVKPVQRAAPMIEDLVRCVVALPIEMREGYVRQWRRGLMKRALVIVKFVRKEGVELAERIRTEAKDGVERMNGEGENGSRYEGHSLSPDSAGQEEIFSPTGSPSGTGGEDEQQQQQQHKPGTATTNSGNNNSKQRKAMSAQALFQQLDLGPTDLSIVLGMAERLLPCTTEFVQEFLS</sequence>
<dbReference type="PROSITE" id="PS51835">
    <property type="entry name" value="DENN_C9ORF72"/>
    <property type="match status" value="1"/>
</dbReference>
<dbReference type="Proteomes" id="UP000807716">
    <property type="component" value="Unassembled WGS sequence"/>
</dbReference>
<dbReference type="PANTHER" id="PTHR31855:SF2">
    <property type="entry name" value="GUANINE NUCLEOTIDE EXCHANGE FACTOR C9ORF72"/>
    <property type="match status" value="1"/>
</dbReference>
<feature type="region of interest" description="Disordered" evidence="1">
    <location>
        <begin position="392"/>
        <end position="464"/>
    </location>
</feature>
<dbReference type="AlphaFoldDB" id="A0A9P6PZW6"/>
<feature type="compositionally biased region" description="Low complexity" evidence="1">
    <location>
        <begin position="438"/>
        <end position="457"/>
    </location>
</feature>
<dbReference type="PANTHER" id="PTHR31855">
    <property type="entry name" value="GUANINE NUCLEOTIDE EXCHANGE C9ORF72"/>
    <property type="match status" value="1"/>
</dbReference>
<dbReference type="GO" id="GO:0005085">
    <property type="term" value="F:guanyl-nucleotide exchange factor activity"/>
    <property type="evidence" value="ECO:0007669"/>
    <property type="project" value="InterPro"/>
</dbReference>
<feature type="compositionally biased region" description="Basic and acidic residues" evidence="1">
    <location>
        <begin position="392"/>
        <end position="408"/>
    </location>
</feature>
<dbReference type="InterPro" id="IPR027819">
    <property type="entry name" value="C9orf72"/>
</dbReference>
<proteinExistence type="predicted"/>
<evidence type="ECO:0000313" key="3">
    <source>
        <dbReference type="Proteomes" id="UP000807716"/>
    </source>
</evidence>
<dbReference type="GO" id="GO:0005776">
    <property type="term" value="C:autophagosome"/>
    <property type="evidence" value="ECO:0007669"/>
    <property type="project" value="TreeGrafter"/>
</dbReference>
<dbReference type="GO" id="GO:0005768">
    <property type="term" value="C:endosome"/>
    <property type="evidence" value="ECO:0007669"/>
    <property type="project" value="TreeGrafter"/>
</dbReference>
<organism evidence="2 3">
    <name type="scientific">Actinomortierella ambigua</name>
    <dbReference type="NCBI Taxonomy" id="1343610"/>
    <lineage>
        <taxon>Eukaryota</taxon>
        <taxon>Fungi</taxon>
        <taxon>Fungi incertae sedis</taxon>
        <taxon>Mucoromycota</taxon>
        <taxon>Mortierellomycotina</taxon>
        <taxon>Mortierellomycetes</taxon>
        <taxon>Mortierellales</taxon>
        <taxon>Mortierellaceae</taxon>
        <taxon>Actinomortierella</taxon>
    </lineage>
</organism>
<feature type="compositionally biased region" description="Low complexity" evidence="1">
    <location>
        <begin position="286"/>
        <end position="310"/>
    </location>
</feature>
<feature type="region of interest" description="Disordered" evidence="1">
    <location>
        <begin position="283"/>
        <end position="312"/>
    </location>
</feature>
<comment type="caution">
    <text evidence="2">The sequence shown here is derived from an EMBL/GenBank/DDBJ whole genome shotgun (WGS) entry which is preliminary data.</text>
</comment>
<dbReference type="Pfam" id="PF15019">
    <property type="entry name" value="C9orf72-like"/>
    <property type="match status" value="1"/>
</dbReference>
<reference evidence="2" key="1">
    <citation type="journal article" date="2020" name="Fungal Divers.">
        <title>Resolving the Mortierellaceae phylogeny through synthesis of multi-gene phylogenetics and phylogenomics.</title>
        <authorList>
            <person name="Vandepol N."/>
            <person name="Liber J."/>
            <person name="Desiro A."/>
            <person name="Na H."/>
            <person name="Kennedy M."/>
            <person name="Barry K."/>
            <person name="Grigoriev I.V."/>
            <person name="Miller A.N."/>
            <person name="O'Donnell K."/>
            <person name="Stajich J.E."/>
            <person name="Bonito G."/>
        </authorList>
    </citation>
    <scope>NUCLEOTIDE SEQUENCE</scope>
    <source>
        <strain evidence="2">BC1065</strain>
    </source>
</reference>
<gene>
    <name evidence="2" type="ORF">DFQ27_005030</name>
</gene>
<protein>
    <submittedName>
        <fullName evidence="2">Uncharacterized protein</fullName>
    </submittedName>
</protein>
<accession>A0A9P6PZW6</accession>
<keyword evidence="3" id="KW-1185">Reference proteome</keyword>
<name>A0A9P6PZW6_9FUNG</name>
<evidence type="ECO:0000313" key="2">
    <source>
        <dbReference type="EMBL" id="KAG0257616.1"/>
    </source>
</evidence>
<dbReference type="GO" id="GO:0006914">
    <property type="term" value="P:autophagy"/>
    <property type="evidence" value="ECO:0007669"/>
    <property type="project" value="TreeGrafter"/>
</dbReference>
<dbReference type="EMBL" id="JAAAJB010000354">
    <property type="protein sequence ID" value="KAG0257616.1"/>
    <property type="molecule type" value="Genomic_DNA"/>
</dbReference>